<keyword evidence="1" id="KW-1133">Transmembrane helix</keyword>
<evidence type="ECO:0000313" key="3">
    <source>
        <dbReference type="Proteomes" id="UP001590951"/>
    </source>
</evidence>
<evidence type="ECO:0000313" key="2">
    <source>
        <dbReference type="EMBL" id="KAL2050856.1"/>
    </source>
</evidence>
<reference evidence="2 3" key="1">
    <citation type="submission" date="2024-09" db="EMBL/GenBank/DDBJ databases">
        <title>Rethinking Asexuality: The Enigmatic Case of Functional Sexual Genes in Lepraria (Stereocaulaceae).</title>
        <authorList>
            <person name="Doellman M."/>
            <person name="Sun Y."/>
            <person name="Barcenas-Pena A."/>
            <person name="Lumbsch H.T."/>
            <person name="Grewe F."/>
        </authorList>
    </citation>
    <scope>NUCLEOTIDE SEQUENCE [LARGE SCALE GENOMIC DNA]</scope>
    <source>
        <strain evidence="2 3">Grewe 0041</strain>
    </source>
</reference>
<proteinExistence type="predicted"/>
<feature type="transmembrane region" description="Helical" evidence="1">
    <location>
        <begin position="80"/>
        <end position="102"/>
    </location>
</feature>
<accession>A0ABR4B1G2</accession>
<keyword evidence="1" id="KW-0472">Membrane</keyword>
<dbReference type="Proteomes" id="UP001590951">
    <property type="component" value="Unassembled WGS sequence"/>
</dbReference>
<feature type="transmembrane region" description="Helical" evidence="1">
    <location>
        <begin position="55"/>
        <end position="74"/>
    </location>
</feature>
<evidence type="ECO:0000256" key="1">
    <source>
        <dbReference type="SAM" id="Phobius"/>
    </source>
</evidence>
<dbReference type="PANTHER" id="PTHR35043:SF7">
    <property type="entry name" value="TRANSCRIPTION FACTOR DOMAIN-CONTAINING PROTEIN"/>
    <property type="match status" value="1"/>
</dbReference>
<sequence>MHAHFAVAGGTRLMNVHGNLVPNRQRSLREAVQSGEIRQPPILEEELRSRSKSDWIIKIVVICQIAWFALQALFRVTQHVQVTAHEIMTMAFVICSFVIYGLC</sequence>
<organism evidence="2 3">
    <name type="scientific">Lepraria finkii</name>
    <dbReference type="NCBI Taxonomy" id="1340010"/>
    <lineage>
        <taxon>Eukaryota</taxon>
        <taxon>Fungi</taxon>
        <taxon>Dikarya</taxon>
        <taxon>Ascomycota</taxon>
        <taxon>Pezizomycotina</taxon>
        <taxon>Lecanoromycetes</taxon>
        <taxon>OSLEUM clade</taxon>
        <taxon>Lecanoromycetidae</taxon>
        <taxon>Lecanorales</taxon>
        <taxon>Lecanorineae</taxon>
        <taxon>Stereocaulaceae</taxon>
        <taxon>Lepraria</taxon>
    </lineage>
</organism>
<name>A0ABR4B1G2_9LECA</name>
<dbReference type="EMBL" id="JBHFEH010000042">
    <property type="protein sequence ID" value="KAL2050856.1"/>
    <property type="molecule type" value="Genomic_DNA"/>
</dbReference>
<comment type="caution">
    <text evidence="2">The sequence shown here is derived from an EMBL/GenBank/DDBJ whole genome shotgun (WGS) entry which is preliminary data.</text>
</comment>
<keyword evidence="3" id="KW-1185">Reference proteome</keyword>
<keyword evidence="1" id="KW-0812">Transmembrane</keyword>
<gene>
    <name evidence="2" type="ORF">ABVK25_008917</name>
</gene>
<dbReference type="PANTHER" id="PTHR35043">
    <property type="entry name" value="TRANSCRIPTION FACTOR DOMAIN-CONTAINING PROTEIN"/>
    <property type="match status" value="1"/>
</dbReference>
<protein>
    <submittedName>
        <fullName evidence="2">Uncharacterized protein</fullName>
    </submittedName>
</protein>